<dbReference type="Gene3D" id="1.10.1200.120">
    <property type="entry name" value="Large-conductance mechanosensitive channel, MscL, domain 1"/>
    <property type="match status" value="1"/>
</dbReference>
<dbReference type="PANTHER" id="PTHR30266:SF2">
    <property type="entry name" value="LARGE-CONDUCTANCE MECHANOSENSITIVE CHANNEL"/>
    <property type="match status" value="1"/>
</dbReference>
<evidence type="ECO:0000313" key="12">
    <source>
        <dbReference type="Proteomes" id="UP000310017"/>
    </source>
</evidence>
<dbReference type="InterPro" id="IPR037673">
    <property type="entry name" value="MSC/AndL"/>
</dbReference>
<accession>A0A5B7SR05</accession>
<dbReference type="InterPro" id="IPR019823">
    <property type="entry name" value="Mechanosensitive_channel_CS"/>
</dbReference>
<dbReference type="Pfam" id="PF01741">
    <property type="entry name" value="MscL"/>
    <property type="match status" value="1"/>
</dbReference>
<evidence type="ECO:0000256" key="2">
    <source>
        <dbReference type="ARBA" id="ARBA00007254"/>
    </source>
</evidence>
<keyword evidence="3 10" id="KW-0813">Transport</keyword>
<dbReference type="HAMAP" id="MF_00115">
    <property type="entry name" value="MscL"/>
    <property type="match status" value="1"/>
</dbReference>
<comment type="similarity">
    <text evidence="2 10">Belongs to the MscL family.</text>
</comment>
<dbReference type="AlphaFoldDB" id="A0A5B7SR05"/>
<reference evidence="11 12" key="1">
    <citation type="submission" date="2019-05" db="EMBL/GenBank/DDBJ databases">
        <title>Genome sequencing of F202Z8.</title>
        <authorList>
            <person name="Kwon Y.M."/>
        </authorList>
    </citation>
    <scope>NUCLEOTIDE SEQUENCE [LARGE SCALE GENOMIC DNA]</scope>
    <source>
        <strain evidence="11 12">F202Z8</strain>
    </source>
</reference>
<proteinExistence type="inferred from homology"/>
<evidence type="ECO:0000256" key="8">
    <source>
        <dbReference type="ARBA" id="ARBA00023136"/>
    </source>
</evidence>
<dbReference type="InterPro" id="IPR036019">
    <property type="entry name" value="MscL_channel"/>
</dbReference>
<dbReference type="OrthoDB" id="9810350at2"/>
<keyword evidence="8 10" id="KW-0472">Membrane</keyword>
<keyword evidence="6 10" id="KW-1133">Transmembrane helix</keyword>
<dbReference type="PROSITE" id="PS01327">
    <property type="entry name" value="MSCL"/>
    <property type="match status" value="1"/>
</dbReference>
<keyword evidence="7 10" id="KW-0406">Ion transport</keyword>
<comment type="function">
    <text evidence="10">Channel that opens in response to stretch forces in the membrane lipid bilayer. May participate in the regulation of osmotic pressure changes within the cell.</text>
</comment>
<evidence type="ECO:0000313" key="11">
    <source>
        <dbReference type="EMBL" id="QCW99788.1"/>
    </source>
</evidence>
<dbReference type="PRINTS" id="PR01264">
    <property type="entry name" value="MECHCHANNEL"/>
</dbReference>
<dbReference type="RefSeq" id="WP_138852140.1">
    <property type="nucleotide sequence ID" value="NZ_CP040710.1"/>
</dbReference>
<dbReference type="PANTHER" id="PTHR30266">
    <property type="entry name" value="MECHANOSENSITIVE CHANNEL MSCL"/>
    <property type="match status" value="1"/>
</dbReference>
<keyword evidence="12" id="KW-1185">Reference proteome</keyword>
<protein>
    <recommendedName>
        <fullName evidence="10">Large-conductance mechanosensitive channel</fullName>
    </recommendedName>
</protein>
<dbReference type="KEGG" id="asag:FGM00_06630"/>
<evidence type="ECO:0000256" key="4">
    <source>
        <dbReference type="ARBA" id="ARBA00022475"/>
    </source>
</evidence>
<feature type="transmembrane region" description="Helical" evidence="10">
    <location>
        <begin position="20"/>
        <end position="38"/>
    </location>
</feature>
<dbReference type="GO" id="GO:0005886">
    <property type="term" value="C:plasma membrane"/>
    <property type="evidence" value="ECO:0007669"/>
    <property type="project" value="UniProtKB-SubCell"/>
</dbReference>
<dbReference type="SUPFAM" id="SSF81330">
    <property type="entry name" value="Gated mechanosensitive channel"/>
    <property type="match status" value="1"/>
</dbReference>
<evidence type="ECO:0000256" key="5">
    <source>
        <dbReference type="ARBA" id="ARBA00022692"/>
    </source>
</evidence>
<comment type="subcellular location">
    <subcellularLocation>
        <location evidence="1 10">Cell membrane</location>
        <topology evidence="1 10">Multi-pass membrane protein</topology>
    </subcellularLocation>
</comment>
<sequence>MKKFFQEFKNFAVKGNMIDMAVGIIIGAAFNAVVNSLVKKVIMPPLSLLTSGVNLADKKWVLREESVGNDEVAIGYGELFEVFIDFAIVALTIFILLKGINTIKDKADNPEDKEVQTPKNIELLSNLEKLMKEQNELLKKLGD</sequence>
<keyword evidence="4 10" id="KW-1003">Cell membrane</keyword>
<dbReference type="EMBL" id="CP040710">
    <property type="protein sequence ID" value="QCW99788.1"/>
    <property type="molecule type" value="Genomic_DNA"/>
</dbReference>
<keyword evidence="9 10" id="KW-0407">Ion channel</keyword>
<evidence type="ECO:0000256" key="10">
    <source>
        <dbReference type="HAMAP-Rule" id="MF_00115"/>
    </source>
</evidence>
<feature type="transmembrane region" description="Helical" evidence="10">
    <location>
        <begin position="79"/>
        <end position="97"/>
    </location>
</feature>
<evidence type="ECO:0000256" key="9">
    <source>
        <dbReference type="ARBA" id="ARBA00023303"/>
    </source>
</evidence>
<evidence type="ECO:0000256" key="7">
    <source>
        <dbReference type="ARBA" id="ARBA00023065"/>
    </source>
</evidence>
<evidence type="ECO:0000256" key="6">
    <source>
        <dbReference type="ARBA" id="ARBA00022989"/>
    </source>
</evidence>
<evidence type="ECO:0000256" key="3">
    <source>
        <dbReference type="ARBA" id="ARBA00022448"/>
    </source>
</evidence>
<organism evidence="11 12">
    <name type="scientific">Aggregatimonas sangjinii</name>
    <dbReference type="NCBI Taxonomy" id="2583587"/>
    <lineage>
        <taxon>Bacteria</taxon>
        <taxon>Pseudomonadati</taxon>
        <taxon>Bacteroidota</taxon>
        <taxon>Flavobacteriia</taxon>
        <taxon>Flavobacteriales</taxon>
        <taxon>Flavobacteriaceae</taxon>
        <taxon>Aggregatimonas</taxon>
    </lineage>
</organism>
<evidence type="ECO:0000256" key="1">
    <source>
        <dbReference type="ARBA" id="ARBA00004651"/>
    </source>
</evidence>
<dbReference type="NCBIfam" id="NF001843">
    <property type="entry name" value="PRK00567.1-4"/>
    <property type="match status" value="1"/>
</dbReference>
<name>A0A5B7SR05_9FLAO</name>
<comment type="subunit">
    <text evidence="10">Homopentamer.</text>
</comment>
<gene>
    <name evidence="10 11" type="primary">mscL</name>
    <name evidence="11" type="ORF">FGM00_06630</name>
</gene>
<dbReference type="NCBIfam" id="TIGR00220">
    <property type="entry name" value="mscL"/>
    <property type="match status" value="1"/>
</dbReference>
<dbReference type="GO" id="GO:0008381">
    <property type="term" value="F:mechanosensitive monoatomic ion channel activity"/>
    <property type="evidence" value="ECO:0007669"/>
    <property type="project" value="UniProtKB-UniRule"/>
</dbReference>
<keyword evidence="5 10" id="KW-0812">Transmembrane</keyword>
<dbReference type="Proteomes" id="UP000310017">
    <property type="component" value="Chromosome"/>
</dbReference>
<dbReference type="InterPro" id="IPR001185">
    <property type="entry name" value="MS_channel"/>
</dbReference>